<reference evidence="2" key="1">
    <citation type="journal article" date="2023" name="Mol. Phylogenet. Evol.">
        <title>Genome-scale phylogeny and comparative genomics of the fungal order Sordariales.</title>
        <authorList>
            <person name="Hensen N."/>
            <person name="Bonometti L."/>
            <person name="Westerberg I."/>
            <person name="Brannstrom I.O."/>
            <person name="Guillou S."/>
            <person name="Cros-Aarteil S."/>
            <person name="Calhoun S."/>
            <person name="Haridas S."/>
            <person name="Kuo A."/>
            <person name="Mondo S."/>
            <person name="Pangilinan J."/>
            <person name="Riley R."/>
            <person name="LaButti K."/>
            <person name="Andreopoulos B."/>
            <person name="Lipzen A."/>
            <person name="Chen C."/>
            <person name="Yan M."/>
            <person name="Daum C."/>
            <person name="Ng V."/>
            <person name="Clum A."/>
            <person name="Steindorff A."/>
            <person name="Ohm R.A."/>
            <person name="Martin F."/>
            <person name="Silar P."/>
            <person name="Natvig D.O."/>
            <person name="Lalanne C."/>
            <person name="Gautier V."/>
            <person name="Ament-Velasquez S.L."/>
            <person name="Kruys A."/>
            <person name="Hutchinson M.I."/>
            <person name="Powell A.J."/>
            <person name="Barry K."/>
            <person name="Miller A.N."/>
            <person name="Grigoriev I.V."/>
            <person name="Debuchy R."/>
            <person name="Gladieux P."/>
            <person name="Hiltunen Thoren M."/>
            <person name="Johannesson H."/>
        </authorList>
    </citation>
    <scope>NUCLEOTIDE SEQUENCE</scope>
    <source>
        <strain evidence="2">CBS 560.94</strain>
    </source>
</reference>
<dbReference type="GeneID" id="87857981"/>
<dbReference type="Proteomes" id="UP001278500">
    <property type="component" value="Unassembled WGS sequence"/>
</dbReference>
<protein>
    <submittedName>
        <fullName evidence="2">Uncharacterized protein</fullName>
    </submittedName>
</protein>
<keyword evidence="1" id="KW-0472">Membrane</keyword>
<dbReference type="AlphaFoldDB" id="A0AAE0JL99"/>
<dbReference type="RefSeq" id="XP_062685032.1">
    <property type="nucleotide sequence ID" value="XM_062820827.1"/>
</dbReference>
<feature type="transmembrane region" description="Helical" evidence="1">
    <location>
        <begin position="147"/>
        <end position="167"/>
    </location>
</feature>
<reference evidence="2" key="2">
    <citation type="submission" date="2023-06" db="EMBL/GenBank/DDBJ databases">
        <authorList>
            <consortium name="Lawrence Berkeley National Laboratory"/>
            <person name="Haridas S."/>
            <person name="Hensen N."/>
            <person name="Bonometti L."/>
            <person name="Westerberg I."/>
            <person name="Brannstrom I.O."/>
            <person name="Guillou S."/>
            <person name="Cros-Aarteil S."/>
            <person name="Calhoun S."/>
            <person name="Kuo A."/>
            <person name="Mondo S."/>
            <person name="Pangilinan J."/>
            <person name="Riley R."/>
            <person name="Labutti K."/>
            <person name="Andreopoulos B."/>
            <person name="Lipzen A."/>
            <person name="Chen C."/>
            <person name="Yanf M."/>
            <person name="Daum C."/>
            <person name="Ng V."/>
            <person name="Clum A."/>
            <person name="Steindorff A."/>
            <person name="Ohm R."/>
            <person name="Martin F."/>
            <person name="Silar P."/>
            <person name="Natvig D."/>
            <person name="Lalanne C."/>
            <person name="Gautier V."/>
            <person name="Ament-Velasquez S.L."/>
            <person name="Kruys A."/>
            <person name="Hutchinson M.I."/>
            <person name="Powell A.J."/>
            <person name="Barry K."/>
            <person name="Miller A.N."/>
            <person name="Grigoriev I.V."/>
            <person name="Debuchy R."/>
            <person name="Gladieux P."/>
            <person name="Thoren M.H."/>
            <person name="Johannesson H."/>
        </authorList>
    </citation>
    <scope>NUCLEOTIDE SEQUENCE</scope>
    <source>
        <strain evidence="2">CBS 560.94</strain>
    </source>
</reference>
<keyword evidence="1" id="KW-0812">Transmembrane</keyword>
<name>A0AAE0JL99_9PEZI</name>
<gene>
    <name evidence="2" type="ORF">B0H65DRAFT_132599</name>
</gene>
<dbReference type="EMBL" id="JAUEPP010000002">
    <property type="protein sequence ID" value="KAK3351737.1"/>
    <property type="molecule type" value="Genomic_DNA"/>
</dbReference>
<evidence type="ECO:0000313" key="3">
    <source>
        <dbReference type="Proteomes" id="UP001278500"/>
    </source>
</evidence>
<evidence type="ECO:0000313" key="2">
    <source>
        <dbReference type="EMBL" id="KAK3351737.1"/>
    </source>
</evidence>
<accession>A0AAE0JL99</accession>
<keyword evidence="1" id="KW-1133">Transmembrane helix</keyword>
<keyword evidence="3" id="KW-1185">Reference proteome</keyword>
<feature type="transmembrane region" description="Helical" evidence="1">
    <location>
        <begin position="187"/>
        <end position="206"/>
    </location>
</feature>
<evidence type="ECO:0000256" key="1">
    <source>
        <dbReference type="SAM" id="Phobius"/>
    </source>
</evidence>
<proteinExistence type="predicted"/>
<organism evidence="2 3">
    <name type="scientific">Neurospora tetraspora</name>
    <dbReference type="NCBI Taxonomy" id="94610"/>
    <lineage>
        <taxon>Eukaryota</taxon>
        <taxon>Fungi</taxon>
        <taxon>Dikarya</taxon>
        <taxon>Ascomycota</taxon>
        <taxon>Pezizomycotina</taxon>
        <taxon>Sordariomycetes</taxon>
        <taxon>Sordariomycetidae</taxon>
        <taxon>Sordariales</taxon>
        <taxon>Sordariaceae</taxon>
        <taxon>Neurospora</taxon>
    </lineage>
</organism>
<comment type="caution">
    <text evidence="2">The sequence shown here is derived from an EMBL/GenBank/DDBJ whole genome shotgun (WGS) entry which is preliminary data.</text>
</comment>
<sequence>MMPIGRITVAMNAMKNLNSQRAWARLLACLSSSKRRWGSRRRRAGPWSRVEPGVGTGTVVWTRGGLQFLAPSTRPVKWQILVTLLRLVFAWCPPALEPLRRSERDHWQEEKPWPEGTMPGPLRAPRGLLGWFTQWIAARNAIGQNRFLFASLCLVVVEPFALIFSSSQGISLLLNRTPSHTLALLSLLFRFQSLLPVAVTILLLAASEF</sequence>